<reference evidence="2 3" key="1">
    <citation type="submission" date="2021-06" db="EMBL/GenBank/DDBJ databases">
        <authorList>
            <person name="Kallberg Y."/>
            <person name="Tangrot J."/>
            <person name="Rosling A."/>
        </authorList>
    </citation>
    <scope>NUCLEOTIDE SEQUENCE [LARGE SCALE GENOMIC DNA]</scope>
    <source>
        <strain evidence="2 3">120-4 pot B 10/14</strain>
    </source>
</reference>
<protein>
    <submittedName>
        <fullName evidence="2">22772_t:CDS:1</fullName>
    </submittedName>
</protein>
<dbReference type="Proteomes" id="UP000789901">
    <property type="component" value="Unassembled WGS sequence"/>
</dbReference>
<comment type="caution">
    <text evidence="2">The sequence shown here is derived from an EMBL/GenBank/DDBJ whole genome shotgun (WGS) entry which is preliminary data.</text>
</comment>
<dbReference type="InterPro" id="IPR013022">
    <property type="entry name" value="Xyl_isomerase-like_TIM-brl"/>
</dbReference>
<accession>A0ABN7V527</accession>
<keyword evidence="3" id="KW-1185">Reference proteome</keyword>
<dbReference type="PROSITE" id="PS51432">
    <property type="entry name" value="AP_NUCLEASE_F2_4"/>
    <property type="match status" value="1"/>
</dbReference>
<dbReference type="EMBL" id="CAJVQB010009026">
    <property type="protein sequence ID" value="CAG8725844.1"/>
    <property type="molecule type" value="Genomic_DNA"/>
</dbReference>
<gene>
    <name evidence="2" type="ORF">GMARGA_LOCUS13924</name>
</gene>
<evidence type="ECO:0000259" key="1">
    <source>
        <dbReference type="Pfam" id="PF01261"/>
    </source>
</evidence>
<name>A0ABN7V527_GIGMA</name>
<dbReference type="PANTHER" id="PTHR21445:SF0">
    <property type="entry name" value="APURINIC-APYRIMIDINIC ENDONUCLEASE"/>
    <property type="match status" value="1"/>
</dbReference>
<evidence type="ECO:0000313" key="2">
    <source>
        <dbReference type="EMBL" id="CAG8725844.1"/>
    </source>
</evidence>
<feature type="domain" description="Xylose isomerase-like TIM barrel" evidence="1">
    <location>
        <begin position="11"/>
        <end position="171"/>
    </location>
</feature>
<organism evidence="2 3">
    <name type="scientific">Gigaspora margarita</name>
    <dbReference type="NCBI Taxonomy" id="4874"/>
    <lineage>
        <taxon>Eukaryota</taxon>
        <taxon>Fungi</taxon>
        <taxon>Fungi incertae sedis</taxon>
        <taxon>Mucoromycota</taxon>
        <taxon>Glomeromycotina</taxon>
        <taxon>Glomeromycetes</taxon>
        <taxon>Diversisporales</taxon>
        <taxon>Gigasporaceae</taxon>
        <taxon>Gigaspora</taxon>
    </lineage>
</organism>
<dbReference type="InterPro" id="IPR001719">
    <property type="entry name" value="AP_endonuc_2"/>
</dbReference>
<evidence type="ECO:0000313" key="3">
    <source>
        <dbReference type="Proteomes" id="UP000789901"/>
    </source>
</evidence>
<dbReference type="SMART" id="SM00518">
    <property type="entry name" value="AP2Ec"/>
    <property type="match status" value="1"/>
</dbReference>
<dbReference type="PANTHER" id="PTHR21445">
    <property type="entry name" value="ENDONUCLEASE IV ENDODEOXYRIBONUCLEASE IV"/>
    <property type="match status" value="1"/>
</dbReference>
<dbReference type="InterPro" id="IPR036237">
    <property type="entry name" value="Xyl_isomerase-like_sf"/>
</dbReference>
<sequence>MKSPHFLLGAVQEAASYGANALMIYLGAPQNSKRRPLKELKIPEFCEALRIHNIDIDNVVVHAPYTLNLANTVKEEIFNFSVELLKKEVVRMAQIGLKTLILHPGSALNAQPEKALSQVVQGINSVLNDSASDIRIALETMSQRSGEIGGKFTQLQDIISQVNQPERVGVC</sequence>
<dbReference type="Gene3D" id="3.20.20.150">
    <property type="entry name" value="Divalent-metal-dependent TIM barrel enzymes"/>
    <property type="match status" value="1"/>
</dbReference>
<proteinExistence type="predicted"/>
<dbReference type="Pfam" id="PF01261">
    <property type="entry name" value="AP_endonuc_2"/>
    <property type="match status" value="1"/>
</dbReference>
<dbReference type="SUPFAM" id="SSF51658">
    <property type="entry name" value="Xylose isomerase-like"/>
    <property type="match status" value="1"/>
</dbReference>
<dbReference type="NCBIfam" id="TIGR00587">
    <property type="entry name" value="nfo"/>
    <property type="match status" value="1"/>
</dbReference>